<evidence type="ECO:0000256" key="3">
    <source>
        <dbReference type="ARBA" id="ARBA00022598"/>
    </source>
</evidence>
<gene>
    <name evidence="8 10" type="primary">tilS</name>
    <name evidence="10" type="ORF">ACFSKV_11045</name>
</gene>
<evidence type="ECO:0000256" key="2">
    <source>
        <dbReference type="ARBA" id="ARBA00022490"/>
    </source>
</evidence>
<dbReference type="InterPro" id="IPR012796">
    <property type="entry name" value="Lysidine-tRNA-synth_C"/>
</dbReference>
<dbReference type="EMBL" id="JBHUIV010000016">
    <property type="protein sequence ID" value="MFD2202107.1"/>
    <property type="molecule type" value="Genomic_DNA"/>
</dbReference>
<keyword evidence="3 8" id="KW-0436">Ligase</keyword>
<evidence type="ECO:0000256" key="8">
    <source>
        <dbReference type="HAMAP-Rule" id="MF_01161"/>
    </source>
</evidence>
<dbReference type="CDD" id="cd01992">
    <property type="entry name" value="TilS_N"/>
    <property type="match status" value="1"/>
</dbReference>
<evidence type="ECO:0000256" key="4">
    <source>
        <dbReference type="ARBA" id="ARBA00022694"/>
    </source>
</evidence>
<keyword evidence="11" id="KW-1185">Reference proteome</keyword>
<reference evidence="11" key="1">
    <citation type="journal article" date="2019" name="Int. J. Syst. Evol. Microbiol.">
        <title>The Global Catalogue of Microorganisms (GCM) 10K type strain sequencing project: providing services to taxonomists for standard genome sequencing and annotation.</title>
        <authorList>
            <consortium name="The Broad Institute Genomics Platform"/>
            <consortium name="The Broad Institute Genome Sequencing Center for Infectious Disease"/>
            <person name="Wu L."/>
            <person name="Ma J."/>
        </authorList>
    </citation>
    <scope>NUCLEOTIDE SEQUENCE [LARGE SCALE GENOMIC DNA]</scope>
    <source>
        <strain evidence="11">KCTC 19812</strain>
    </source>
</reference>
<feature type="domain" description="Lysidine-tRNA(Ile) synthetase C-terminal" evidence="9">
    <location>
        <begin position="363"/>
        <end position="437"/>
    </location>
</feature>
<dbReference type="Pfam" id="PF01171">
    <property type="entry name" value="ATP_bind_3"/>
    <property type="match status" value="1"/>
</dbReference>
<keyword evidence="4 8" id="KW-0819">tRNA processing</keyword>
<evidence type="ECO:0000256" key="1">
    <source>
        <dbReference type="ARBA" id="ARBA00004496"/>
    </source>
</evidence>
<comment type="similarity">
    <text evidence="8">Belongs to the tRNA(Ile)-lysidine synthase family.</text>
</comment>
<evidence type="ECO:0000313" key="11">
    <source>
        <dbReference type="Proteomes" id="UP001597414"/>
    </source>
</evidence>
<dbReference type="NCBIfam" id="TIGR02433">
    <property type="entry name" value="lysidine_TilS_C"/>
    <property type="match status" value="1"/>
</dbReference>
<comment type="caution">
    <text evidence="10">The sequence shown here is derived from an EMBL/GenBank/DDBJ whole genome shotgun (WGS) entry which is preliminary data.</text>
</comment>
<keyword evidence="6 8" id="KW-0067">ATP-binding</keyword>
<dbReference type="HAMAP" id="MF_01161">
    <property type="entry name" value="tRNA_Ile_lys_synt"/>
    <property type="match status" value="1"/>
</dbReference>
<feature type="binding site" evidence="8">
    <location>
        <begin position="26"/>
        <end position="31"/>
    </location>
    <ligand>
        <name>ATP</name>
        <dbReference type="ChEBI" id="CHEBI:30616"/>
    </ligand>
</feature>
<evidence type="ECO:0000313" key="10">
    <source>
        <dbReference type="EMBL" id="MFD2202107.1"/>
    </source>
</evidence>
<name>A0ABW5B815_9BACT</name>
<dbReference type="RefSeq" id="WP_380802539.1">
    <property type="nucleotide sequence ID" value="NZ_JBHUIV010000016.1"/>
</dbReference>
<keyword evidence="5 8" id="KW-0547">Nucleotide-binding</keyword>
<dbReference type="SUPFAM" id="SSF56037">
    <property type="entry name" value="PheT/TilS domain"/>
    <property type="match status" value="1"/>
</dbReference>
<proteinExistence type="inferred from homology"/>
<evidence type="ECO:0000256" key="6">
    <source>
        <dbReference type="ARBA" id="ARBA00022840"/>
    </source>
</evidence>
<protein>
    <recommendedName>
        <fullName evidence="8">tRNA(Ile)-lysidine synthase</fullName>
        <ecNumber evidence="8">6.3.4.19</ecNumber>
    </recommendedName>
    <alternativeName>
        <fullName evidence="8">tRNA(Ile)-2-lysyl-cytidine synthase</fullName>
    </alternativeName>
    <alternativeName>
        <fullName evidence="8">tRNA(Ile)-lysidine synthetase</fullName>
    </alternativeName>
</protein>
<dbReference type="NCBIfam" id="TIGR02432">
    <property type="entry name" value="lysidine_TilS_N"/>
    <property type="match status" value="1"/>
</dbReference>
<dbReference type="Pfam" id="PF11734">
    <property type="entry name" value="TilS_C"/>
    <property type="match status" value="1"/>
</dbReference>
<dbReference type="Gene3D" id="3.40.50.620">
    <property type="entry name" value="HUPs"/>
    <property type="match status" value="1"/>
</dbReference>
<evidence type="ECO:0000256" key="7">
    <source>
        <dbReference type="ARBA" id="ARBA00048539"/>
    </source>
</evidence>
<comment type="subcellular location">
    <subcellularLocation>
        <location evidence="1 8">Cytoplasm</location>
    </subcellularLocation>
</comment>
<dbReference type="EC" id="6.3.4.19" evidence="8"/>
<keyword evidence="2 8" id="KW-0963">Cytoplasm</keyword>
<dbReference type="Proteomes" id="UP001597414">
    <property type="component" value="Unassembled WGS sequence"/>
</dbReference>
<dbReference type="InterPro" id="IPR012795">
    <property type="entry name" value="tRNA_Ile_lys_synt_N"/>
</dbReference>
<dbReference type="PANTHER" id="PTHR43033:SF1">
    <property type="entry name" value="TRNA(ILE)-LYSIDINE SYNTHASE-RELATED"/>
    <property type="match status" value="1"/>
</dbReference>
<dbReference type="GO" id="GO:0032267">
    <property type="term" value="F:tRNA(Ile)-lysidine synthase activity"/>
    <property type="evidence" value="ECO:0007669"/>
    <property type="project" value="UniProtKB-EC"/>
</dbReference>
<evidence type="ECO:0000259" key="9">
    <source>
        <dbReference type="SMART" id="SM00977"/>
    </source>
</evidence>
<organism evidence="10 11">
    <name type="scientific">Shivajiella indica</name>
    <dbReference type="NCBI Taxonomy" id="872115"/>
    <lineage>
        <taxon>Bacteria</taxon>
        <taxon>Pseudomonadati</taxon>
        <taxon>Bacteroidota</taxon>
        <taxon>Cytophagia</taxon>
        <taxon>Cytophagales</taxon>
        <taxon>Cyclobacteriaceae</taxon>
        <taxon>Shivajiella</taxon>
    </lineage>
</organism>
<accession>A0ABW5B815</accession>
<dbReference type="SUPFAM" id="SSF52402">
    <property type="entry name" value="Adenine nucleotide alpha hydrolases-like"/>
    <property type="match status" value="1"/>
</dbReference>
<comment type="catalytic activity">
    <reaction evidence="7 8">
        <text>cytidine(34) in tRNA(Ile2) + L-lysine + ATP = lysidine(34) in tRNA(Ile2) + AMP + diphosphate + H(+)</text>
        <dbReference type="Rhea" id="RHEA:43744"/>
        <dbReference type="Rhea" id="RHEA-COMP:10625"/>
        <dbReference type="Rhea" id="RHEA-COMP:10670"/>
        <dbReference type="ChEBI" id="CHEBI:15378"/>
        <dbReference type="ChEBI" id="CHEBI:30616"/>
        <dbReference type="ChEBI" id="CHEBI:32551"/>
        <dbReference type="ChEBI" id="CHEBI:33019"/>
        <dbReference type="ChEBI" id="CHEBI:82748"/>
        <dbReference type="ChEBI" id="CHEBI:83665"/>
        <dbReference type="ChEBI" id="CHEBI:456215"/>
        <dbReference type="EC" id="6.3.4.19"/>
    </reaction>
</comment>
<dbReference type="InterPro" id="IPR014729">
    <property type="entry name" value="Rossmann-like_a/b/a_fold"/>
</dbReference>
<dbReference type="InterPro" id="IPR011063">
    <property type="entry name" value="TilS/TtcA_N"/>
</dbReference>
<dbReference type="InterPro" id="IPR012094">
    <property type="entry name" value="tRNA_Ile_lys_synt"/>
</dbReference>
<dbReference type="SMART" id="SM00977">
    <property type="entry name" value="TilS_C"/>
    <property type="match status" value="1"/>
</dbReference>
<comment type="function">
    <text evidence="8">Ligates lysine onto the cytidine present at position 34 of the AUA codon-specific tRNA(Ile) that contains the anticodon CAU, in an ATP-dependent manner. Cytidine is converted to lysidine, thus changing the amino acid specificity of the tRNA from methionine to isoleucine.</text>
</comment>
<comment type="domain">
    <text evidence="8">The N-terminal region contains the highly conserved SGGXDS motif, predicted to be a P-loop motif involved in ATP binding.</text>
</comment>
<sequence length="440" mass="51137">MVNDFIKHIREKNILDESSKYLLALSGGLDSVTLGHLLIESGIDFEIAHVNYGLRAEESDGDEDFVRNQAIVWGKQIHIKRVPKSAFQQEPGSIQMIARKIRYDWFEELLLQENLKGVIVAHNFEDQVETILLNLLRGTGIEGVYGMSEKRGYIIRPLLPFHRRQIKSYLESKGINWREDSSNEKIDYKRNFLRNEILPLLEEKFPGGVTVMDQSFKRIKDSGKLLFSFFTDWKKKHLKIEQDYQSLKIQDFINLPGKHSLIYYWLRDFGFKFSDVGDIINSLESINSGKVFLSGKYILNIDREDLILGKIELDWSPVTINKGDIQISFPHGKFDILHVKDEFSLDRNPENAMLDMDKLSFPLLLRKWEEGDRIIPLGMKNEKKISDLLIDLKIPLIQKKKTALLISGDQVVWVLGHRISEKFKCDSNTRNVYYLKKNMS</sequence>
<dbReference type="PANTHER" id="PTHR43033">
    <property type="entry name" value="TRNA(ILE)-LYSIDINE SYNTHASE-RELATED"/>
    <property type="match status" value="1"/>
</dbReference>
<evidence type="ECO:0000256" key="5">
    <source>
        <dbReference type="ARBA" id="ARBA00022741"/>
    </source>
</evidence>